<feature type="transmembrane region" description="Helical" evidence="8">
    <location>
        <begin position="162"/>
        <end position="179"/>
    </location>
</feature>
<dbReference type="InterPro" id="IPR022929">
    <property type="entry name" value="Put_MntP"/>
</dbReference>
<protein>
    <recommendedName>
        <fullName evidence="8">Putative manganese efflux pump MntP</fullName>
    </recommendedName>
</protein>
<accession>A0A938X690</accession>
<feature type="transmembrane region" description="Helical" evidence="8">
    <location>
        <begin position="60"/>
        <end position="81"/>
    </location>
</feature>
<reference evidence="9" key="2">
    <citation type="journal article" date="2021" name="Sci. Rep.">
        <title>The distribution of antibiotic resistance genes in chicken gut microbiota commensals.</title>
        <authorList>
            <person name="Juricova H."/>
            <person name="Matiasovicova J."/>
            <person name="Kubasova T."/>
            <person name="Cejkova D."/>
            <person name="Rychlik I."/>
        </authorList>
    </citation>
    <scope>NUCLEOTIDE SEQUENCE</scope>
    <source>
        <strain evidence="9">An559</strain>
    </source>
</reference>
<proteinExistence type="inferred from homology"/>
<evidence type="ECO:0000256" key="8">
    <source>
        <dbReference type="HAMAP-Rule" id="MF_01521"/>
    </source>
</evidence>
<evidence type="ECO:0000256" key="6">
    <source>
        <dbReference type="ARBA" id="ARBA00023136"/>
    </source>
</evidence>
<organism evidence="9 10">
    <name type="scientific">Merdimmobilis hominis</name>
    <dbReference type="NCBI Taxonomy" id="2897707"/>
    <lineage>
        <taxon>Bacteria</taxon>
        <taxon>Bacillati</taxon>
        <taxon>Bacillota</taxon>
        <taxon>Clostridia</taxon>
        <taxon>Eubacteriales</taxon>
        <taxon>Oscillospiraceae</taxon>
        <taxon>Merdimmobilis</taxon>
    </lineage>
</organism>
<feature type="transmembrane region" description="Helical" evidence="8">
    <location>
        <begin position="35"/>
        <end position="54"/>
    </location>
</feature>
<evidence type="ECO:0000256" key="1">
    <source>
        <dbReference type="ARBA" id="ARBA00022448"/>
    </source>
</evidence>
<dbReference type="PANTHER" id="PTHR35529">
    <property type="entry name" value="MANGANESE EFFLUX PUMP MNTP-RELATED"/>
    <property type="match status" value="1"/>
</dbReference>
<evidence type="ECO:0000256" key="4">
    <source>
        <dbReference type="ARBA" id="ARBA00022989"/>
    </source>
</evidence>
<keyword evidence="3 8" id="KW-0812">Transmembrane</keyword>
<evidence type="ECO:0000256" key="2">
    <source>
        <dbReference type="ARBA" id="ARBA00022475"/>
    </source>
</evidence>
<keyword evidence="5 8" id="KW-0406">Ion transport</keyword>
<dbReference type="Proteomes" id="UP000774750">
    <property type="component" value="Unassembled WGS sequence"/>
</dbReference>
<sequence>MGIFELILIGIGLSMDACAVSMTNGMCYKPKWCTTFLIAFAFGLFQGLMPLIGYLTGSLFYAQIAAFDHWIALILLCFIGGKMIVDGFKGEEACSVKPFGMWMLFMQAIATSIDALAVGISFAASGADILLAISLIAVSTFLLSTIAVRVGEWIGDKLNTKAQLLGGVILVFIGIKIFVEHMWLS</sequence>
<dbReference type="AlphaFoldDB" id="A0A938X690"/>
<evidence type="ECO:0000313" key="10">
    <source>
        <dbReference type="Proteomes" id="UP000774750"/>
    </source>
</evidence>
<comment type="subcellular location">
    <subcellularLocation>
        <location evidence="8">Cell membrane</location>
        <topology evidence="8">Multi-pass membrane protein</topology>
    </subcellularLocation>
</comment>
<comment type="caution">
    <text evidence="9">The sequence shown here is derived from an EMBL/GenBank/DDBJ whole genome shotgun (WGS) entry which is preliminary data.</text>
</comment>
<keyword evidence="2 8" id="KW-1003">Cell membrane</keyword>
<dbReference type="InterPro" id="IPR003810">
    <property type="entry name" value="Mntp/YtaF"/>
</dbReference>
<dbReference type="GO" id="GO:0005886">
    <property type="term" value="C:plasma membrane"/>
    <property type="evidence" value="ECO:0007669"/>
    <property type="project" value="UniProtKB-SubCell"/>
</dbReference>
<keyword evidence="1 8" id="KW-0813">Transport</keyword>
<comment type="similarity">
    <text evidence="8">Belongs to the MntP (TC 9.B.29) family.</text>
</comment>
<gene>
    <name evidence="8" type="primary">mntP</name>
    <name evidence="9" type="ORF">H6A12_07305</name>
</gene>
<feature type="transmembrane region" description="Helical" evidence="8">
    <location>
        <begin position="102"/>
        <end position="123"/>
    </location>
</feature>
<name>A0A938X690_9FIRM</name>
<dbReference type="EMBL" id="JACJKY010000009">
    <property type="protein sequence ID" value="MBM6920956.1"/>
    <property type="molecule type" value="Genomic_DNA"/>
</dbReference>
<dbReference type="RefSeq" id="WP_204446425.1">
    <property type="nucleotide sequence ID" value="NZ_JACJKY010000009.1"/>
</dbReference>
<evidence type="ECO:0000313" key="9">
    <source>
        <dbReference type="EMBL" id="MBM6920956.1"/>
    </source>
</evidence>
<feature type="transmembrane region" description="Helical" evidence="8">
    <location>
        <begin position="129"/>
        <end position="150"/>
    </location>
</feature>
<reference evidence="9" key="1">
    <citation type="submission" date="2020-08" db="EMBL/GenBank/DDBJ databases">
        <authorList>
            <person name="Cejkova D."/>
            <person name="Kubasova T."/>
            <person name="Jahodarova E."/>
            <person name="Rychlik I."/>
        </authorList>
    </citation>
    <scope>NUCLEOTIDE SEQUENCE</scope>
    <source>
        <strain evidence="9">An559</strain>
    </source>
</reference>
<dbReference type="Pfam" id="PF02659">
    <property type="entry name" value="Mntp"/>
    <property type="match status" value="1"/>
</dbReference>
<keyword evidence="4 8" id="KW-1133">Transmembrane helix</keyword>
<dbReference type="HAMAP" id="MF_01521">
    <property type="entry name" value="MntP_pump"/>
    <property type="match status" value="1"/>
</dbReference>
<evidence type="ECO:0000256" key="3">
    <source>
        <dbReference type="ARBA" id="ARBA00022692"/>
    </source>
</evidence>
<evidence type="ECO:0000256" key="5">
    <source>
        <dbReference type="ARBA" id="ARBA00023065"/>
    </source>
</evidence>
<dbReference type="GO" id="GO:0005384">
    <property type="term" value="F:manganese ion transmembrane transporter activity"/>
    <property type="evidence" value="ECO:0007669"/>
    <property type="project" value="UniProtKB-UniRule"/>
</dbReference>
<dbReference type="PANTHER" id="PTHR35529:SF1">
    <property type="entry name" value="MANGANESE EFFLUX PUMP MNTP-RELATED"/>
    <property type="match status" value="1"/>
</dbReference>
<keyword evidence="7 8" id="KW-0464">Manganese</keyword>
<evidence type="ECO:0000256" key="7">
    <source>
        <dbReference type="ARBA" id="ARBA00023211"/>
    </source>
</evidence>
<keyword evidence="6 8" id="KW-0472">Membrane</keyword>
<comment type="function">
    <text evidence="8">Probably functions as a manganese efflux pump.</text>
</comment>
<keyword evidence="10" id="KW-1185">Reference proteome</keyword>